<evidence type="ECO:0000313" key="3">
    <source>
        <dbReference type="EMBL" id="RHG68769.1"/>
    </source>
</evidence>
<keyword evidence="2" id="KW-0233">DNA recombination</keyword>
<comment type="caution">
    <text evidence="3">The sequence shown here is derived from an EMBL/GenBank/DDBJ whole genome shotgun (WGS) entry which is preliminary data.</text>
</comment>
<dbReference type="InterPro" id="IPR010998">
    <property type="entry name" value="Integrase_recombinase_N"/>
</dbReference>
<protein>
    <submittedName>
        <fullName evidence="3">Recombinase</fullName>
    </submittedName>
</protein>
<organism evidence="3 4">
    <name type="scientific">Segatella copri</name>
    <dbReference type="NCBI Taxonomy" id="165179"/>
    <lineage>
        <taxon>Bacteria</taxon>
        <taxon>Pseudomonadati</taxon>
        <taxon>Bacteroidota</taxon>
        <taxon>Bacteroidia</taxon>
        <taxon>Bacteroidales</taxon>
        <taxon>Prevotellaceae</taxon>
        <taxon>Segatella</taxon>
    </lineage>
</organism>
<dbReference type="CDD" id="cd01185">
    <property type="entry name" value="INTN1_C_like"/>
    <property type="match status" value="1"/>
</dbReference>
<dbReference type="GO" id="GO:0003677">
    <property type="term" value="F:DNA binding"/>
    <property type="evidence" value="ECO:0007669"/>
    <property type="project" value="UniProtKB-KW"/>
</dbReference>
<dbReference type="RefSeq" id="WP_118200160.1">
    <property type="nucleotide sequence ID" value="NZ_QRIF01000007.1"/>
</dbReference>
<name>A0A3R6H7J1_9BACT</name>
<dbReference type="Gene3D" id="1.10.150.130">
    <property type="match status" value="1"/>
</dbReference>
<dbReference type="Gene3D" id="1.10.443.10">
    <property type="entry name" value="Intergrase catalytic core"/>
    <property type="match status" value="1"/>
</dbReference>
<sequence length="455" mass="52309">MAAIYKRLSTKVQADTNLAEVLISLRNGKDYFVRSKSGIFVTPDNFRNGEIVVNRRKVGNDVKYHEEQAQKMDALCTYILNLVQTTDKSAINTKWFKLVVDKYNHPEKYTAKVEAKKTFYELAEEYLTKKGFSYDHTKAIRVLVRDVARYEGFRKATEDKKFSFDVDKITRSDIEDFLDYLRNEKELSEEYPVIFKKLLRQYPIGVKKGQTKLVTRGDNTIVKLTKKLKAFFVWLYESDKTKNRPFDGIKIGSEKFGTPYYISISERNEIAEYDLSGSKRLEAQRDIFVFQCFVGCRVGDLVKLTSENIIDGMLVYAPHKTKDEGEQTLQARVPLHPKALALVEKYKGVDAKGRLFPFISPQKYNDAIKEIFTEVGINRNVVIRNPKTGENEIRPINEIASSHLARRTFVGNAYFKVSDPNIIGKMSGHVEGSKAFSRYRKIEDSTLLDVINQIG</sequence>
<dbReference type="InterPro" id="IPR011010">
    <property type="entry name" value="DNA_brk_join_enz"/>
</dbReference>
<keyword evidence="1" id="KW-0238">DNA-binding</keyword>
<dbReference type="GO" id="GO:0015074">
    <property type="term" value="P:DNA integration"/>
    <property type="evidence" value="ECO:0007669"/>
    <property type="project" value="InterPro"/>
</dbReference>
<reference evidence="3 4" key="1">
    <citation type="submission" date="2018-08" db="EMBL/GenBank/DDBJ databases">
        <title>A genome reference for cultivated species of the human gut microbiota.</title>
        <authorList>
            <person name="Zou Y."/>
            <person name="Xue W."/>
            <person name="Luo G."/>
        </authorList>
    </citation>
    <scope>NUCLEOTIDE SEQUENCE [LARGE SCALE GENOMIC DNA]</scope>
    <source>
        <strain evidence="3 4">AM22-1</strain>
    </source>
</reference>
<dbReference type="PANTHER" id="PTHR30349">
    <property type="entry name" value="PHAGE INTEGRASE-RELATED"/>
    <property type="match status" value="1"/>
</dbReference>
<dbReference type="InterPro" id="IPR050090">
    <property type="entry name" value="Tyrosine_recombinase_XerCD"/>
</dbReference>
<dbReference type="AlphaFoldDB" id="A0A3R6H7J1"/>
<dbReference type="InterPro" id="IPR013762">
    <property type="entry name" value="Integrase-like_cat_sf"/>
</dbReference>
<dbReference type="SUPFAM" id="SSF56349">
    <property type="entry name" value="DNA breaking-rejoining enzymes"/>
    <property type="match status" value="1"/>
</dbReference>
<gene>
    <name evidence="3" type="ORF">DW250_01860</name>
</gene>
<dbReference type="EMBL" id="QRIN01000005">
    <property type="protein sequence ID" value="RHG68769.1"/>
    <property type="molecule type" value="Genomic_DNA"/>
</dbReference>
<dbReference type="GO" id="GO:0006310">
    <property type="term" value="P:DNA recombination"/>
    <property type="evidence" value="ECO:0007669"/>
    <property type="project" value="UniProtKB-KW"/>
</dbReference>
<evidence type="ECO:0000256" key="1">
    <source>
        <dbReference type="ARBA" id="ARBA00023125"/>
    </source>
</evidence>
<evidence type="ECO:0000256" key="2">
    <source>
        <dbReference type="ARBA" id="ARBA00023172"/>
    </source>
</evidence>
<dbReference type="PANTHER" id="PTHR30349:SF86">
    <property type="entry name" value="INTEGRASE_RECOMBINASE AQ_AA09-RELATED"/>
    <property type="match status" value="1"/>
</dbReference>
<accession>A0A3R6H7J1</accession>
<proteinExistence type="predicted"/>
<evidence type="ECO:0000313" key="4">
    <source>
        <dbReference type="Proteomes" id="UP000286501"/>
    </source>
</evidence>
<dbReference type="Proteomes" id="UP000286501">
    <property type="component" value="Unassembled WGS sequence"/>
</dbReference>